<keyword evidence="1" id="KW-0830">Ubiquinone</keyword>
<organism evidence="1 2">
    <name type="scientific">Aspergillus kawachii</name>
    <name type="common">White koji mold</name>
    <name type="synonym">Aspergillus awamori var. kawachi</name>
    <dbReference type="NCBI Taxonomy" id="1069201"/>
    <lineage>
        <taxon>Eukaryota</taxon>
        <taxon>Fungi</taxon>
        <taxon>Dikarya</taxon>
        <taxon>Ascomycota</taxon>
        <taxon>Pezizomycotina</taxon>
        <taxon>Eurotiomycetes</taxon>
        <taxon>Eurotiomycetidae</taxon>
        <taxon>Eurotiales</taxon>
        <taxon>Aspergillaceae</taxon>
        <taxon>Aspergillus</taxon>
        <taxon>Aspergillus subgen. Circumdati</taxon>
    </lineage>
</organism>
<evidence type="ECO:0000313" key="1">
    <source>
        <dbReference type="EMBL" id="GAT26846.1"/>
    </source>
</evidence>
<reference evidence="1 2" key="1">
    <citation type="journal article" date="2016" name="DNA Res.">
        <title>Genome sequence of Aspergillus luchuensis NBRC 4314.</title>
        <authorList>
            <person name="Yamada O."/>
            <person name="Machida M."/>
            <person name="Hosoyama A."/>
            <person name="Goto M."/>
            <person name="Takahashi T."/>
            <person name="Futagami T."/>
            <person name="Yamagata Y."/>
            <person name="Takeuchi M."/>
            <person name="Kobayashi T."/>
            <person name="Koike H."/>
            <person name="Abe K."/>
            <person name="Asai K."/>
            <person name="Arita M."/>
            <person name="Fujita N."/>
            <person name="Fukuda K."/>
            <person name="Higa K."/>
            <person name="Horikawa H."/>
            <person name="Ishikawa T."/>
            <person name="Jinno K."/>
            <person name="Kato Y."/>
            <person name="Kirimura K."/>
            <person name="Mizutani O."/>
            <person name="Nakasone K."/>
            <person name="Sano M."/>
            <person name="Shiraishi Y."/>
            <person name="Tsukahara M."/>
            <person name="Gomi K."/>
        </authorList>
    </citation>
    <scope>NUCLEOTIDE SEQUENCE [LARGE SCALE GENOMIC DNA]</scope>
    <source>
        <strain evidence="1 2">RIB 2604</strain>
    </source>
</reference>
<proteinExistence type="predicted"/>
<sequence>MWGGAGMESGGEPATQSWEAERMVGRLRRRADLRIDGFYRWIIYGDAILAWCPMLPSMLKSTPFWHILFIVNPNYAGVMEVISWPQHNVTLEPRKAMWDVKLGVQDLLKRQCQGMIMCINCSRQSDWYLRYDAGGGRTKLSAPQLVGH</sequence>
<protein>
    <submittedName>
        <fullName evidence="1">NADH-ubiquinone oxidoreductase B18 subunit</fullName>
    </submittedName>
</protein>
<dbReference type="AlphaFoldDB" id="A0A146FM05"/>
<reference evidence="2" key="2">
    <citation type="submission" date="2016-02" db="EMBL/GenBank/DDBJ databases">
        <title>Genome sequencing of Aspergillus luchuensis NBRC 4314.</title>
        <authorList>
            <person name="Yamada O."/>
        </authorList>
    </citation>
    <scope>NUCLEOTIDE SEQUENCE [LARGE SCALE GENOMIC DNA]</scope>
    <source>
        <strain evidence="2">RIB 2604</strain>
    </source>
</reference>
<gene>
    <name evidence="1" type="ORF">RIB2604_02105290</name>
</gene>
<accession>A0A146FM05</accession>
<comment type="caution">
    <text evidence="1">The sequence shown here is derived from an EMBL/GenBank/DDBJ whole genome shotgun (WGS) entry which is preliminary data.</text>
</comment>
<name>A0A146FM05_ASPKA</name>
<dbReference type="Proteomes" id="UP000075230">
    <property type="component" value="Unassembled WGS sequence"/>
</dbReference>
<dbReference type="EMBL" id="BCWF01000021">
    <property type="protein sequence ID" value="GAT26846.1"/>
    <property type="molecule type" value="Genomic_DNA"/>
</dbReference>
<evidence type="ECO:0000313" key="2">
    <source>
        <dbReference type="Proteomes" id="UP000075230"/>
    </source>
</evidence>